<dbReference type="AlphaFoldDB" id="A0A1H6BSL6"/>
<accession>A0A1H6BSL6</accession>
<keyword evidence="2" id="KW-0614">Plasmid</keyword>
<evidence type="ECO:0000313" key="3">
    <source>
        <dbReference type="EMBL" id="SEG63688.1"/>
    </source>
</evidence>
<dbReference type="EMBL" id="CP031313">
    <property type="protein sequence ID" value="QCC49335.1"/>
    <property type="molecule type" value="Genomic_DNA"/>
</dbReference>
<dbReference type="Proteomes" id="UP000236740">
    <property type="component" value="Unassembled WGS sequence"/>
</dbReference>
<dbReference type="EMBL" id="FNVN01000005">
    <property type="protein sequence ID" value="SEG63688.1"/>
    <property type="molecule type" value="Genomic_DNA"/>
</dbReference>
<evidence type="ECO:0000256" key="1">
    <source>
        <dbReference type="SAM" id="Phobius"/>
    </source>
</evidence>
<evidence type="ECO:0000313" key="5">
    <source>
        <dbReference type="Proteomes" id="UP000296733"/>
    </source>
</evidence>
<geneLocation type="plasmid" evidence="2">
    <name>unnamed2</name>
</geneLocation>
<evidence type="ECO:0000313" key="4">
    <source>
        <dbReference type="Proteomes" id="UP000236740"/>
    </source>
</evidence>
<organism evidence="3 4">
    <name type="scientific">Halobellus limi</name>
    <dbReference type="NCBI Taxonomy" id="699433"/>
    <lineage>
        <taxon>Archaea</taxon>
        <taxon>Methanobacteriati</taxon>
        <taxon>Methanobacteriota</taxon>
        <taxon>Stenosarchaea group</taxon>
        <taxon>Halobacteria</taxon>
        <taxon>Halobacteriales</taxon>
        <taxon>Haloferacaceae</taxon>
        <taxon>Halobellus</taxon>
    </lineage>
</organism>
<feature type="transmembrane region" description="Helical" evidence="1">
    <location>
        <begin position="46"/>
        <end position="65"/>
    </location>
</feature>
<keyword evidence="1" id="KW-0472">Membrane</keyword>
<reference evidence="3 4" key="1">
    <citation type="submission" date="2016-10" db="EMBL/GenBank/DDBJ databases">
        <authorList>
            <person name="de Groot N.N."/>
        </authorList>
    </citation>
    <scope>NUCLEOTIDE SEQUENCE [LARGE SCALE GENOMIC DNA]</scope>
    <source>
        <strain evidence="3 4">CGMCC 1.10331</strain>
    </source>
</reference>
<keyword evidence="4" id="KW-1185">Reference proteome</keyword>
<dbReference type="Proteomes" id="UP000296733">
    <property type="component" value="Plasmid unnamed2"/>
</dbReference>
<gene>
    <name evidence="2" type="ORF">DV707_16375</name>
    <name evidence="3" type="ORF">SAMN04488133_2991</name>
</gene>
<keyword evidence="1" id="KW-0812">Transmembrane</keyword>
<evidence type="ECO:0000313" key="2">
    <source>
        <dbReference type="EMBL" id="QCC49335.1"/>
    </source>
</evidence>
<keyword evidence="1" id="KW-1133">Transmembrane helix</keyword>
<reference evidence="2 5" key="2">
    <citation type="journal article" date="2019" name="Nat. Commun.">
        <title>A new type of DNA phosphorothioation-based antiviral system in archaea.</title>
        <authorList>
            <person name="Xiong L."/>
            <person name="Liu S."/>
            <person name="Chen S."/>
            <person name="Xiao Y."/>
            <person name="Zhu B."/>
            <person name="Gao Y."/>
            <person name="Zhang Y."/>
            <person name="Chen B."/>
            <person name="Luo J."/>
            <person name="Deng Z."/>
            <person name="Chen X."/>
            <person name="Wang L."/>
            <person name="Chen S."/>
        </authorList>
    </citation>
    <scope>NUCLEOTIDE SEQUENCE [LARGE SCALE GENOMIC DNA]</scope>
    <source>
        <strain evidence="2 5">CGMCC 1.10331</strain>
        <plasmid evidence="2 5">unnamed2</plasmid>
    </source>
</reference>
<feature type="transmembrane region" description="Helical" evidence="1">
    <location>
        <begin position="12"/>
        <end position="34"/>
    </location>
</feature>
<proteinExistence type="predicted"/>
<protein>
    <submittedName>
        <fullName evidence="3">Uncharacterized protein</fullName>
    </submittedName>
</protein>
<name>A0A1H6BSL6_9EURY</name>
<feature type="transmembrane region" description="Helical" evidence="1">
    <location>
        <begin position="71"/>
        <end position="92"/>
    </location>
</feature>
<sequence>MVVPTLLGITDATLGAGLGVAWLVVLGIATYRYVRGSQSREQFQAVVSVGAFWLAYSLLQISTAVSGVPEILVVGLAAGFFLTGIVAGIRWWDSRSTDTEEQTTP</sequence>
<dbReference type="KEGG" id="hlm:DV707_16375"/>